<dbReference type="EMBL" id="CP046368">
    <property type="protein sequence ID" value="QIA69144.1"/>
    <property type="molecule type" value="Genomic_DNA"/>
</dbReference>
<dbReference type="Proteomes" id="UP000464735">
    <property type="component" value="Chromosome"/>
</dbReference>
<reference evidence="1 2" key="1">
    <citation type="submission" date="2019-11" db="EMBL/GenBank/DDBJ databases">
        <title>Whole genome sequencing and comparative genomics analyses of five strains of Spiroplasma citri.</title>
        <authorList>
            <person name="Yokomi R."/>
            <person name="Chen J."/>
            <person name="Rattner R."/>
            <person name="Vidalakis G."/>
        </authorList>
    </citation>
    <scope>NUCLEOTIDE SEQUENCE [LARGE SCALE GENOMIC DNA]</scope>
    <source>
        <strain evidence="1 2">BR12</strain>
    </source>
</reference>
<dbReference type="AlphaFoldDB" id="A0AAJ4EK82"/>
<name>A0AAJ4EK82_SPICI</name>
<evidence type="ECO:0000313" key="2">
    <source>
        <dbReference type="Proteomes" id="UP000464735"/>
    </source>
</evidence>
<proteinExistence type="predicted"/>
<protein>
    <submittedName>
        <fullName evidence="1">Uncharacterized protein</fullName>
    </submittedName>
</protein>
<sequence length="46" mass="5210">MKTLQDLIKDLTGVTVEQDKISDYLEYEALDLIDANLQGAKLQKNN</sequence>
<dbReference type="GeneID" id="54239867"/>
<organism evidence="1 2">
    <name type="scientific">Spiroplasma citri</name>
    <dbReference type="NCBI Taxonomy" id="2133"/>
    <lineage>
        <taxon>Bacteria</taxon>
        <taxon>Bacillati</taxon>
        <taxon>Mycoplasmatota</taxon>
        <taxon>Mollicutes</taxon>
        <taxon>Entomoplasmatales</taxon>
        <taxon>Spiroplasmataceae</taxon>
        <taxon>Spiroplasma</taxon>
    </lineage>
</organism>
<evidence type="ECO:0000313" key="1">
    <source>
        <dbReference type="EMBL" id="QIA69144.1"/>
    </source>
</evidence>
<gene>
    <name evidence="1" type="ORF">GL298_06315</name>
</gene>
<dbReference type="RefSeq" id="WP_155522128.1">
    <property type="nucleotide sequence ID" value="NZ_CP013197.1"/>
</dbReference>
<accession>A0AAJ4EK82</accession>